<evidence type="ECO:0000313" key="3">
    <source>
        <dbReference type="Proteomes" id="UP000253831"/>
    </source>
</evidence>
<feature type="transmembrane region" description="Helical" evidence="1">
    <location>
        <begin position="145"/>
        <end position="165"/>
    </location>
</feature>
<gene>
    <name evidence="2" type="ORF">DVS81_08790</name>
</gene>
<keyword evidence="1" id="KW-0472">Membrane</keyword>
<protein>
    <submittedName>
        <fullName evidence="2">DUF389 domain-containing protein</fullName>
    </submittedName>
</protein>
<feature type="transmembrane region" description="Helical" evidence="1">
    <location>
        <begin position="77"/>
        <end position="97"/>
    </location>
</feature>
<feature type="transmembrane region" description="Helical" evidence="1">
    <location>
        <begin position="172"/>
        <end position="198"/>
    </location>
</feature>
<keyword evidence="1" id="KW-1133">Transmembrane helix</keyword>
<evidence type="ECO:0000313" key="2">
    <source>
        <dbReference type="EMBL" id="RDE50899.1"/>
    </source>
</evidence>
<dbReference type="PANTHER" id="PTHR20992">
    <property type="entry name" value="AT15442P-RELATED"/>
    <property type="match status" value="1"/>
</dbReference>
<evidence type="ECO:0000256" key="1">
    <source>
        <dbReference type="SAM" id="Phobius"/>
    </source>
</evidence>
<feature type="transmembrane region" description="Helical" evidence="1">
    <location>
        <begin position="204"/>
        <end position="228"/>
    </location>
</feature>
<organism evidence="2 3">
    <name type="scientific">Candidatus Accumulibacter meliphilus</name>
    <dbReference type="NCBI Taxonomy" id="2211374"/>
    <lineage>
        <taxon>Bacteria</taxon>
        <taxon>Pseudomonadati</taxon>
        <taxon>Pseudomonadota</taxon>
        <taxon>Betaproteobacteria</taxon>
        <taxon>Candidatus Accumulibacter</taxon>
    </lineage>
</organism>
<comment type="caution">
    <text evidence="2">The sequence shown here is derived from an EMBL/GenBank/DDBJ whole genome shotgun (WGS) entry which is preliminary data.</text>
</comment>
<name>A0A369XR64_9PROT</name>
<feature type="transmembrane region" description="Helical" evidence="1">
    <location>
        <begin position="53"/>
        <end position="71"/>
    </location>
</feature>
<dbReference type="Pfam" id="PF04087">
    <property type="entry name" value="DUF389"/>
    <property type="match status" value="1"/>
</dbReference>
<keyword evidence="1" id="KW-0812">Transmembrane</keyword>
<dbReference type="EMBL" id="QPGA01000013">
    <property type="protein sequence ID" value="RDE50899.1"/>
    <property type="molecule type" value="Genomic_DNA"/>
</dbReference>
<proteinExistence type="predicted"/>
<dbReference type="InterPro" id="IPR005240">
    <property type="entry name" value="DUF389"/>
</dbReference>
<dbReference type="Proteomes" id="UP000253831">
    <property type="component" value="Unassembled WGS sequence"/>
</dbReference>
<reference evidence="2 3" key="1">
    <citation type="submission" date="2018-05" db="EMBL/GenBank/DDBJ databases">
        <title>Integrated omic analyses show evidence that a Ca. Accumulibacter phosphatis strain performs denitrification under micro-aerobic conditions.</title>
        <authorList>
            <person name="Camejo P.Y."/>
            <person name="Katherine M.D."/>
            <person name="Daniel N.R."/>
        </authorList>
    </citation>
    <scope>NUCLEOTIDE SEQUENCE [LARGE SCALE GENOMIC DNA]</scope>
    <source>
        <strain evidence="2">UW-LDO-IC</strain>
    </source>
</reference>
<dbReference type="PANTHER" id="PTHR20992:SF9">
    <property type="entry name" value="AT15442P-RELATED"/>
    <property type="match status" value="1"/>
</dbReference>
<dbReference type="AlphaFoldDB" id="A0A369XR64"/>
<feature type="transmembrane region" description="Helical" evidence="1">
    <location>
        <begin position="109"/>
        <end position="133"/>
    </location>
</feature>
<accession>A0A369XR64</accession>
<sequence length="586" mass="61587">MNSNGAAGAPVSPDLSAERSNLDVPLLALWSVSPERKAQVIDDTTSGSIPSPLYYVLLLASGGIAAFGLLANSAAVVIGAMLVSPLMAPIFGIALALSRGDLHLLRNALVAEFGGVLLIIAFALLLGLLPFALEVTPEMLARTKPSLLDVFVAALAGLAGGLAMVDERTSPALPGVAIATSLTPPLATSGLSLAFGAFDGAWGAFLLFFANFLTILAVSAAIFILAGFVTRAEIGTRTDLLKRFSATGIGLLAVATILTRQLIVTIDDWRLNQAIVTTIEHAIADNPGARLARVIYDQDADGSVNVLATVTTPRSFTPQKVEAMQHAIADSVNRPISLFVRCAITHDVAAAGSANLLPTVNLNGDFIAASVTPNVRLTEAAEQTLRELVSRRQNFELLDVQLVHLPIGPLIVATVSGARPPVPSQVKLAQERIRQRAGDETATLLVRATTTSDVTAKGRVLLGDAQFSPMTAADRTLQEKVETRGKTALEQVQNTFVDSIDAAKHGDKWEVRAEVVSARVLQPAEVGRVAKELTALAGAAVTLSVLTPNGLIVEAKGFTTVQRSVEEALARELAARDLSERVDQSK</sequence>